<comment type="caution">
    <text evidence="2">The sequence shown here is derived from an EMBL/GenBank/DDBJ whole genome shotgun (WGS) entry which is preliminary data.</text>
</comment>
<dbReference type="InterPro" id="IPR001387">
    <property type="entry name" value="Cro/C1-type_HTH"/>
</dbReference>
<dbReference type="AlphaFoldDB" id="H1KC98"/>
<dbReference type="RefSeq" id="WP_003596364.1">
    <property type="nucleotide sequence ID" value="NZ_AGJK01000003.1"/>
</dbReference>
<evidence type="ECO:0000313" key="3">
    <source>
        <dbReference type="Proteomes" id="UP000004382"/>
    </source>
</evidence>
<accession>H1KC98</accession>
<evidence type="ECO:0000259" key="1">
    <source>
        <dbReference type="PROSITE" id="PS50943"/>
    </source>
</evidence>
<reference evidence="2 3" key="1">
    <citation type="submission" date="2011-09" db="EMBL/GenBank/DDBJ databases">
        <title>The draft genome of Methylobacterium extorquens DSM 13060.</title>
        <authorList>
            <consortium name="US DOE Joint Genome Institute (JGI-PGF)"/>
            <person name="Lucas S."/>
            <person name="Han J."/>
            <person name="Lapidus A."/>
            <person name="Cheng J.-F."/>
            <person name="Goodwin L."/>
            <person name="Pitluck S."/>
            <person name="Peters L."/>
            <person name="Land M.L."/>
            <person name="Hauser L."/>
            <person name="Koskimaki J."/>
            <person name="Halonen O."/>
            <person name="Pirttila A."/>
            <person name="Frank C."/>
            <person name="Woyke T.J."/>
        </authorList>
    </citation>
    <scope>NUCLEOTIDE SEQUENCE [LARGE SCALE GENOMIC DNA]</scope>
    <source>
        <strain evidence="2 3">DSM 13060</strain>
    </source>
</reference>
<dbReference type="Proteomes" id="UP000004382">
    <property type="component" value="Unassembled WGS sequence"/>
</dbReference>
<dbReference type="Pfam" id="PF01381">
    <property type="entry name" value="HTH_3"/>
    <property type="match status" value="1"/>
</dbReference>
<dbReference type="GO" id="GO:0003677">
    <property type="term" value="F:DNA binding"/>
    <property type="evidence" value="ECO:0007669"/>
    <property type="project" value="InterPro"/>
</dbReference>
<proteinExistence type="predicted"/>
<dbReference type="PROSITE" id="PS50943">
    <property type="entry name" value="HTH_CROC1"/>
    <property type="match status" value="1"/>
</dbReference>
<organism evidence="2 3">
    <name type="scientific">Methylorubrum extorquens DSM 13060</name>
    <dbReference type="NCBI Taxonomy" id="882800"/>
    <lineage>
        <taxon>Bacteria</taxon>
        <taxon>Pseudomonadati</taxon>
        <taxon>Pseudomonadota</taxon>
        <taxon>Alphaproteobacteria</taxon>
        <taxon>Hyphomicrobiales</taxon>
        <taxon>Methylobacteriaceae</taxon>
        <taxon>Methylorubrum</taxon>
    </lineage>
</organism>
<dbReference type="Gene3D" id="1.10.260.40">
    <property type="entry name" value="lambda repressor-like DNA-binding domains"/>
    <property type="match status" value="1"/>
</dbReference>
<dbReference type="SMART" id="SM00530">
    <property type="entry name" value="HTH_XRE"/>
    <property type="match status" value="1"/>
</dbReference>
<dbReference type="SUPFAM" id="SSF47413">
    <property type="entry name" value="lambda repressor-like DNA-binding domains"/>
    <property type="match status" value="1"/>
</dbReference>
<dbReference type="InterPro" id="IPR010982">
    <property type="entry name" value="Lambda_DNA-bd_dom_sf"/>
</dbReference>
<feature type="domain" description="HTH cro/C1-type" evidence="1">
    <location>
        <begin position="3"/>
        <end position="49"/>
    </location>
</feature>
<dbReference type="EMBL" id="AGJK01000003">
    <property type="protein sequence ID" value="EHP94915.1"/>
    <property type="molecule type" value="Genomic_DNA"/>
</dbReference>
<dbReference type="PATRIC" id="fig|882800.3.peg.246"/>
<gene>
    <name evidence="2" type="ORF">MetexDRAFT_0260</name>
</gene>
<evidence type="ECO:0000313" key="2">
    <source>
        <dbReference type="EMBL" id="EHP94915.1"/>
    </source>
</evidence>
<protein>
    <submittedName>
        <fullName evidence="2">Helix-turn-helix domain protein</fullName>
    </submittedName>
</protein>
<name>H1KC98_METEX</name>
<sequence length="75" mass="7933" precursor="true">MELAAYLKAEKIKPSRFAARMGVPASTIIRIIRGERRARLSTAAKIVQASGGMVGFSDLVADEPPAPAPLDGIRA</sequence>